<accession>A0A8R1UXJ0</accession>
<organism evidence="1 2">
    <name type="scientific">Pristionchus pacificus</name>
    <name type="common">Parasitic nematode worm</name>
    <dbReference type="NCBI Taxonomy" id="54126"/>
    <lineage>
        <taxon>Eukaryota</taxon>
        <taxon>Metazoa</taxon>
        <taxon>Ecdysozoa</taxon>
        <taxon>Nematoda</taxon>
        <taxon>Chromadorea</taxon>
        <taxon>Rhabditida</taxon>
        <taxon>Rhabditina</taxon>
        <taxon>Diplogasteromorpha</taxon>
        <taxon>Diplogasteroidea</taxon>
        <taxon>Neodiplogasteridae</taxon>
        <taxon>Pristionchus</taxon>
    </lineage>
</organism>
<dbReference type="EnsemblMetazoa" id="PPA41268.1">
    <property type="protein sequence ID" value="PPA41268.1"/>
    <property type="gene ID" value="WBGene00279637"/>
</dbReference>
<evidence type="ECO:0000313" key="2">
    <source>
        <dbReference type="Proteomes" id="UP000005239"/>
    </source>
</evidence>
<evidence type="ECO:0000313" key="1">
    <source>
        <dbReference type="EnsemblMetazoa" id="PPA41268.1"/>
    </source>
</evidence>
<reference evidence="2" key="1">
    <citation type="journal article" date="2008" name="Nat. Genet.">
        <title>The Pristionchus pacificus genome provides a unique perspective on nematode lifestyle and parasitism.</title>
        <authorList>
            <person name="Dieterich C."/>
            <person name="Clifton S.W."/>
            <person name="Schuster L.N."/>
            <person name="Chinwalla A."/>
            <person name="Delehaunty K."/>
            <person name="Dinkelacker I."/>
            <person name="Fulton L."/>
            <person name="Fulton R."/>
            <person name="Godfrey J."/>
            <person name="Minx P."/>
            <person name="Mitreva M."/>
            <person name="Roeseler W."/>
            <person name="Tian H."/>
            <person name="Witte H."/>
            <person name="Yang S.P."/>
            <person name="Wilson R.K."/>
            <person name="Sommer R.J."/>
        </authorList>
    </citation>
    <scope>NUCLEOTIDE SEQUENCE [LARGE SCALE GENOMIC DNA]</scope>
    <source>
        <strain evidence="2">PS312</strain>
    </source>
</reference>
<gene>
    <name evidence="1" type="primary">WBGene00279637</name>
</gene>
<accession>A0A2A6CK75</accession>
<dbReference type="AlphaFoldDB" id="A0A2A6CK75"/>
<sequence>MHMKLVNAVQKSTNAIFTKRIAFGVTLLLLFAYNAGYQGTMIDPRPSYDDMRSAFAHGEKLWYFRTAGTVRITINPKKKHCDFADSRIRVSRIWRYSGGGRGYFQRLVEKMCESPGGIITYERDSICLHASIYTRLFAEIHRPMKAQSSNEPLSIYEAVCVPEEIKRVWLSG</sequence>
<protein>
    <submittedName>
        <fullName evidence="1">Uncharacterized protein</fullName>
    </submittedName>
</protein>
<keyword evidence="2" id="KW-1185">Reference proteome</keyword>
<dbReference type="Proteomes" id="UP000005239">
    <property type="component" value="Unassembled WGS sequence"/>
</dbReference>
<name>A0A2A6CK75_PRIPA</name>
<reference evidence="1" key="2">
    <citation type="submission" date="2022-06" db="UniProtKB">
        <authorList>
            <consortium name="EnsemblMetazoa"/>
        </authorList>
    </citation>
    <scope>IDENTIFICATION</scope>
    <source>
        <strain evidence="1">PS312</strain>
    </source>
</reference>
<proteinExistence type="predicted"/>